<dbReference type="InterPro" id="IPR023635">
    <property type="entry name" value="Peptide_deformylase"/>
</dbReference>
<dbReference type="EMBL" id="FNDX01000007">
    <property type="protein sequence ID" value="SDI70517.1"/>
    <property type="molecule type" value="Genomic_DNA"/>
</dbReference>
<reference evidence="3" key="1">
    <citation type="submission" date="2016-10" db="EMBL/GenBank/DDBJ databases">
        <authorList>
            <person name="Varghese N."/>
            <person name="Submissions S."/>
        </authorList>
    </citation>
    <scope>NUCLEOTIDE SEQUENCE [LARGE SCALE GENOMIC DNA]</scope>
    <source>
        <strain evidence="3">CGMCC 1.11012</strain>
    </source>
</reference>
<evidence type="ECO:0000313" key="2">
    <source>
        <dbReference type="EMBL" id="SDI70517.1"/>
    </source>
</evidence>
<dbReference type="GO" id="GO:0042586">
    <property type="term" value="F:peptide deformylase activity"/>
    <property type="evidence" value="ECO:0007669"/>
    <property type="project" value="InterPro"/>
</dbReference>
<dbReference type="Pfam" id="PF01327">
    <property type="entry name" value="Pep_deformylase"/>
    <property type="match status" value="1"/>
</dbReference>
<dbReference type="PANTHER" id="PTHR10458:SF22">
    <property type="entry name" value="PEPTIDE DEFORMYLASE"/>
    <property type="match status" value="1"/>
</dbReference>
<name>A0A1G8MRP0_9BACL</name>
<dbReference type="NCBIfam" id="NF006670">
    <property type="entry name" value="PRK09218.1"/>
    <property type="match status" value="1"/>
</dbReference>
<dbReference type="PRINTS" id="PR01576">
    <property type="entry name" value="PDEFORMYLASE"/>
</dbReference>
<dbReference type="PIRSF" id="PIRSF004749">
    <property type="entry name" value="Pep_def"/>
    <property type="match status" value="1"/>
</dbReference>
<evidence type="ECO:0000313" key="3">
    <source>
        <dbReference type="Proteomes" id="UP000199050"/>
    </source>
</evidence>
<dbReference type="PANTHER" id="PTHR10458">
    <property type="entry name" value="PEPTIDE DEFORMYLASE"/>
    <property type="match status" value="1"/>
</dbReference>
<dbReference type="InterPro" id="IPR036821">
    <property type="entry name" value="Peptide_deformylase_sf"/>
</dbReference>
<accession>A0A1G8MRP0</accession>
<gene>
    <name evidence="2" type="ORF">SAMN05216192_107191</name>
</gene>
<organism evidence="2 3">
    <name type="scientific">Paenibacillus typhae</name>
    <dbReference type="NCBI Taxonomy" id="1174501"/>
    <lineage>
        <taxon>Bacteria</taxon>
        <taxon>Bacillati</taxon>
        <taxon>Bacillota</taxon>
        <taxon>Bacilli</taxon>
        <taxon>Bacillales</taxon>
        <taxon>Paenibacillaceae</taxon>
        <taxon>Paenibacillus</taxon>
    </lineage>
</organism>
<dbReference type="STRING" id="1174501.SAMN05216192_107191"/>
<comment type="similarity">
    <text evidence="1">Belongs to the polypeptide deformylase family.</text>
</comment>
<evidence type="ECO:0000256" key="1">
    <source>
        <dbReference type="ARBA" id="ARBA00010759"/>
    </source>
</evidence>
<dbReference type="AlphaFoldDB" id="A0A1G8MRP0"/>
<proteinExistence type="inferred from homology"/>
<dbReference type="OrthoDB" id="9784988at2"/>
<protein>
    <submittedName>
        <fullName evidence="2">Peptide deformylase</fullName>
    </submittedName>
</protein>
<dbReference type="RefSeq" id="WP_090713823.1">
    <property type="nucleotide sequence ID" value="NZ_CBCSKY010000034.1"/>
</dbReference>
<dbReference type="Gene3D" id="3.90.45.10">
    <property type="entry name" value="Peptide deformylase"/>
    <property type="match status" value="1"/>
</dbReference>
<dbReference type="SUPFAM" id="SSF56420">
    <property type="entry name" value="Peptide deformylase"/>
    <property type="match status" value="1"/>
</dbReference>
<dbReference type="Proteomes" id="UP000199050">
    <property type="component" value="Unassembled WGS sequence"/>
</dbReference>
<dbReference type="CDD" id="cd00487">
    <property type="entry name" value="Pep_deformylase"/>
    <property type="match status" value="1"/>
</dbReference>
<sequence>MIRPICKDMIILSQKSVPATEEDLQVLDDLLDTLRANADRCVGLAANMIGINKRIIAFSIGPVHVGMINPVITKRSGPYETEEGCLSLEGVRHTVRYNSIEVEFLDRNFKQQKQVFSDFTAQIIQHEVDHCEGIII</sequence>
<keyword evidence="3" id="KW-1185">Reference proteome</keyword>